<sequence length="710" mass="79882">MSKKKLQLPYGAVYFRKSNPPSEDWERDYQVAREDGINIFRHWFMWGAIETAPGEYDWSDYDRQMDLAAENNIQTIIAEFVASVPEWAVSRYAHGLTVDANGSKAVSMMGVSTSTGGFNHGGVLCLDCDEVREAAGAFLRALSARYKDHPAMLGYDVWNECNYSPTACYCEHTKAKFRRWLECKYGTLQQLGRAWHRYSYSAWDQVQPPVQIAPYPECIDWLKFKKENYYEQMQWRIDTIRSVDPDNLMTAHGVAGAMTHMAAGGADDWLAASKVDLYGFTWVQSRKGNEPWKQWHAVDLVRSASRGKPFWHAEMQGGPLWLQPQVIGRDKQDGRVTEPEDIRVWNMISLAGGARGLLNPRWRPLLDGPLFGAFGSYGLDGSRTARSQMGSSIAKWANEPEQEPLFRANPVKGEIGILVVPDAQEFDYLLRQSGGNIAFYGSSLLYSEAMWGAYRGFFDNNIQADWAHIDDLDKYEIVYFPYPIMFTSEQAKRLAAWVERGGTLISEGCPGYFGDRGRAGTMQPNHGLHRVFGARESEVEFMPDIGERISLQLDGLSVQGGGYLQAYELDGGTARGWYDDGRLAVVENRYSKGRTILIGTHPSIGYYRSGTENNRRLFADLFDWTGASRHVRTSNASIQVRLHEGAGTCYVWLVNPGRTAQETNVQLASGWGQMKPGKLLWGDAEVNINESGFSAVIPARDALIFEMETS</sequence>
<comment type="similarity">
    <text evidence="2">Belongs to the glycosyl hydrolase 42 family.</text>
</comment>
<dbReference type="Gene3D" id="3.40.50.880">
    <property type="match status" value="1"/>
</dbReference>
<proteinExistence type="inferred from homology"/>
<dbReference type="Proteomes" id="UP000293142">
    <property type="component" value="Unassembled WGS sequence"/>
</dbReference>
<dbReference type="SUPFAM" id="SSF52317">
    <property type="entry name" value="Class I glutamine amidotransferase-like"/>
    <property type="match status" value="1"/>
</dbReference>
<keyword evidence="4" id="KW-0479">Metal-binding</keyword>
<protein>
    <recommendedName>
        <fullName evidence="3">beta-galactosidase</fullName>
        <ecNumber evidence="3">3.2.1.23</ecNumber>
    </recommendedName>
</protein>
<keyword evidence="5" id="KW-0378">Hydrolase</keyword>
<evidence type="ECO:0000256" key="5">
    <source>
        <dbReference type="ARBA" id="ARBA00022801"/>
    </source>
</evidence>
<name>A0A4Q9DMH1_9BACL</name>
<dbReference type="InterPro" id="IPR013738">
    <property type="entry name" value="Beta_galactosidase_Trimer"/>
</dbReference>
<dbReference type="InterPro" id="IPR017853">
    <property type="entry name" value="GH"/>
</dbReference>
<evidence type="ECO:0000256" key="1">
    <source>
        <dbReference type="ARBA" id="ARBA00001412"/>
    </source>
</evidence>
<evidence type="ECO:0000256" key="7">
    <source>
        <dbReference type="ARBA" id="ARBA00023295"/>
    </source>
</evidence>
<dbReference type="PANTHER" id="PTHR36447:SF2">
    <property type="entry name" value="BETA-GALACTOSIDASE YESZ"/>
    <property type="match status" value="1"/>
</dbReference>
<dbReference type="PANTHER" id="PTHR36447">
    <property type="entry name" value="BETA-GALACTOSIDASE GANA"/>
    <property type="match status" value="1"/>
</dbReference>
<dbReference type="SUPFAM" id="SSF51445">
    <property type="entry name" value="(Trans)glycosidases"/>
    <property type="match status" value="1"/>
</dbReference>
<comment type="catalytic activity">
    <reaction evidence="1">
        <text>Hydrolysis of terminal non-reducing beta-D-galactose residues in beta-D-galactosides.</text>
        <dbReference type="EC" id="3.2.1.23"/>
    </reaction>
</comment>
<dbReference type="InterPro" id="IPR003476">
    <property type="entry name" value="Glyco_hydro_42"/>
</dbReference>
<feature type="domain" description="Beta-galactosidase trimerisation" evidence="9">
    <location>
        <begin position="446"/>
        <end position="608"/>
    </location>
</feature>
<dbReference type="GO" id="GO:0046872">
    <property type="term" value="F:metal ion binding"/>
    <property type="evidence" value="ECO:0007669"/>
    <property type="project" value="UniProtKB-KW"/>
</dbReference>
<dbReference type="CDD" id="cd03143">
    <property type="entry name" value="A4_beta-galactosidase_middle_domain"/>
    <property type="match status" value="1"/>
</dbReference>
<dbReference type="Pfam" id="PF02449">
    <property type="entry name" value="Glyco_hydro_42"/>
    <property type="match status" value="1"/>
</dbReference>
<evidence type="ECO:0000256" key="4">
    <source>
        <dbReference type="ARBA" id="ARBA00022723"/>
    </source>
</evidence>
<dbReference type="GO" id="GO:0009341">
    <property type="term" value="C:beta-galactosidase complex"/>
    <property type="evidence" value="ECO:0007669"/>
    <property type="project" value="InterPro"/>
</dbReference>
<dbReference type="GO" id="GO:0004565">
    <property type="term" value="F:beta-galactosidase activity"/>
    <property type="evidence" value="ECO:0007669"/>
    <property type="project" value="UniProtKB-EC"/>
</dbReference>
<dbReference type="EMBL" id="SIRE01000013">
    <property type="protein sequence ID" value="TBL76512.1"/>
    <property type="molecule type" value="Genomic_DNA"/>
</dbReference>
<evidence type="ECO:0000259" key="9">
    <source>
        <dbReference type="Pfam" id="PF08532"/>
    </source>
</evidence>
<evidence type="ECO:0000313" key="10">
    <source>
        <dbReference type="EMBL" id="TBL76512.1"/>
    </source>
</evidence>
<accession>A0A4Q9DMH1</accession>
<dbReference type="GO" id="GO:0005975">
    <property type="term" value="P:carbohydrate metabolic process"/>
    <property type="evidence" value="ECO:0007669"/>
    <property type="project" value="InterPro"/>
</dbReference>
<dbReference type="Pfam" id="PF08532">
    <property type="entry name" value="Glyco_hydro_42M"/>
    <property type="match status" value="1"/>
</dbReference>
<keyword evidence="7" id="KW-0326">Glycosidase</keyword>
<organism evidence="10 11">
    <name type="scientific">Paenibacillus thalictri</name>
    <dbReference type="NCBI Taxonomy" id="2527873"/>
    <lineage>
        <taxon>Bacteria</taxon>
        <taxon>Bacillati</taxon>
        <taxon>Bacillota</taxon>
        <taxon>Bacilli</taxon>
        <taxon>Bacillales</taxon>
        <taxon>Paenibacillaceae</taxon>
        <taxon>Paenibacillus</taxon>
    </lineage>
</organism>
<dbReference type="InterPro" id="IPR029062">
    <property type="entry name" value="Class_I_gatase-like"/>
</dbReference>
<evidence type="ECO:0000256" key="3">
    <source>
        <dbReference type="ARBA" id="ARBA00012756"/>
    </source>
</evidence>
<keyword evidence="11" id="KW-1185">Reference proteome</keyword>
<evidence type="ECO:0000259" key="8">
    <source>
        <dbReference type="Pfam" id="PF02449"/>
    </source>
</evidence>
<dbReference type="EC" id="3.2.1.23" evidence="3"/>
<feature type="domain" description="Glycoside hydrolase family 42 N-terminal" evidence="8">
    <location>
        <begin position="21"/>
        <end position="363"/>
    </location>
</feature>
<dbReference type="RefSeq" id="WP_131014986.1">
    <property type="nucleotide sequence ID" value="NZ_SIRE01000013.1"/>
</dbReference>
<dbReference type="Gene3D" id="3.20.20.80">
    <property type="entry name" value="Glycosidases"/>
    <property type="match status" value="1"/>
</dbReference>
<evidence type="ECO:0000256" key="6">
    <source>
        <dbReference type="ARBA" id="ARBA00022833"/>
    </source>
</evidence>
<keyword evidence="6" id="KW-0862">Zinc</keyword>
<dbReference type="InterPro" id="IPR013529">
    <property type="entry name" value="Glyco_hydro_42_N"/>
</dbReference>
<dbReference type="AlphaFoldDB" id="A0A4Q9DMH1"/>
<reference evidence="10 11" key="1">
    <citation type="submission" date="2019-02" db="EMBL/GenBank/DDBJ databases">
        <title>Paenibacillus sp. nov., isolated from surface-sterilized tissue of Thalictrum simplex L.</title>
        <authorList>
            <person name="Tuo L."/>
        </authorList>
    </citation>
    <scope>NUCLEOTIDE SEQUENCE [LARGE SCALE GENOMIC DNA]</scope>
    <source>
        <strain evidence="10 11">N2SHLJ1</strain>
    </source>
</reference>
<gene>
    <name evidence="10" type="ORF">EYB31_18940</name>
</gene>
<comment type="caution">
    <text evidence="10">The sequence shown here is derived from an EMBL/GenBank/DDBJ whole genome shotgun (WGS) entry which is preliminary data.</text>
</comment>
<evidence type="ECO:0000256" key="2">
    <source>
        <dbReference type="ARBA" id="ARBA00005940"/>
    </source>
</evidence>
<evidence type="ECO:0000313" key="11">
    <source>
        <dbReference type="Proteomes" id="UP000293142"/>
    </source>
</evidence>
<dbReference type="OrthoDB" id="9800974at2"/>